<accession>A0A9D2B2A5</accession>
<name>A0A9D2B2A5_9FIRM</name>
<evidence type="ECO:0000313" key="1">
    <source>
        <dbReference type="EMBL" id="HIX58538.1"/>
    </source>
</evidence>
<comment type="caution">
    <text evidence="1">The sequence shown here is derived from an EMBL/GenBank/DDBJ whole genome shotgun (WGS) entry which is preliminary data.</text>
</comment>
<dbReference type="Proteomes" id="UP000886817">
    <property type="component" value="Unassembled WGS sequence"/>
</dbReference>
<evidence type="ECO:0000313" key="2">
    <source>
        <dbReference type="Proteomes" id="UP000886817"/>
    </source>
</evidence>
<reference evidence="1" key="1">
    <citation type="journal article" date="2021" name="PeerJ">
        <title>Extensive microbial diversity within the chicken gut microbiome revealed by metagenomics and culture.</title>
        <authorList>
            <person name="Gilroy R."/>
            <person name="Ravi A."/>
            <person name="Getino M."/>
            <person name="Pursley I."/>
            <person name="Horton D.L."/>
            <person name="Alikhan N.F."/>
            <person name="Baker D."/>
            <person name="Gharbi K."/>
            <person name="Hall N."/>
            <person name="Watson M."/>
            <person name="Adriaenssens E.M."/>
            <person name="Foster-Nyarko E."/>
            <person name="Jarju S."/>
            <person name="Secka A."/>
            <person name="Antonio M."/>
            <person name="Oren A."/>
            <person name="Chaudhuri R.R."/>
            <person name="La Ragione R."/>
            <person name="Hildebrand F."/>
            <person name="Pallen M.J."/>
        </authorList>
    </citation>
    <scope>NUCLEOTIDE SEQUENCE</scope>
    <source>
        <strain evidence="1">ChiSjej1B19-8411</strain>
    </source>
</reference>
<sequence length="146" mass="16778">MKEKTTQNEIMEAIWAGESALRCLERAGEQLGNARNWGWIDMFGGNFFSGWMKHSRLEEAALSLEQAKSKLQLFQKELRDVSLPLECRMEIHGFLVFADFFFDGIVTDWLVQSRIEEAREQVEAAIAKVTSVLISLRHVLDEKEAE</sequence>
<reference evidence="1" key="2">
    <citation type="submission" date="2021-04" db="EMBL/GenBank/DDBJ databases">
        <authorList>
            <person name="Gilroy R."/>
        </authorList>
    </citation>
    <scope>NUCLEOTIDE SEQUENCE</scope>
    <source>
        <strain evidence="1">ChiSjej1B19-8411</strain>
    </source>
</reference>
<proteinExistence type="predicted"/>
<protein>
    <submittedName>
        <fullName evidence="1">Uncharacterized protein</fullName>
    </submittedName>
</protein>
<dbReference type="AlphaFoldDB" id="A0A9D2B2A5"/>
<gene>
    <name evidence="1" type="ORF">IAA45_02310</name>
</gene>
<organism evidence="1 2">
    <name type="scientific">Candidatus Blautia gallistercoris</name>
    <dbReference type="NCBI Taxonomy" id="2838490"/>
    <lineage>
        <taxon>Bacteria</taxon>
        <taxon>Bacillati</taxon>
        <taxon>Bacillota</taxon>
        <taxon>Clostridia</taxon>
        <taxon>Lachnospirales</taxon>
        <taxon>Lachnospiraceae</taxon>
        <taxon>Blautia</taxon>
    </lineage>
</organism>
<dbReference type="EMBL" id="DXEX01000059">
    <property type="protein sequence ID" value="HIX58538.1"/>
    <property type="molecule type" value="Genomic_DNA"/>
</dbReference>